<evidence type="ECO:0000259" key="3">
    <source>
        <dbReference type="PROSITE" id="PS51208"/>
    </source>
</evidence>
<dbReference type="RefSeq" id="WP_271020682.1">
    <property type="nucleotide sequence ID" value="NZ_JAQHXR010000001.1"/>
</dbReference>
<evidence type="ECO:0000256" key="2">
    <source>
        <dbReference type="SAM" id="SignalP"/>
    </source>
</evidence>
<name>A0ABT4VCG3_9HELI</name>
<keyword evidence="2" id="KW-0732">Signal</keyword>
<dbReference type="SUPFAM" id="SSF103515">
    <property type="entry name" value="Autotransporter"/>
    <property type="match status" value="1"/>
</dbReference>
<organism evidence="4 5">
    <name type="scientific">Helicobacter ibis</name>
    <dbReference type="NCBI Taxonomy" id="2962633"/>
    <lineage>
        <taxon>Bacteria</taxon>
        <taxon>Pseudomonadati</taxon>
        <taxon>Campylobacterota</taxon>
        <taxon>Epsilonproteobacteria</taxon>
        <taxon>Campylobacterales</taxon>
        <taxon>Helicobacteraceae</taxon>
        <taxon>Helicobacter</taxon>
    </lineage>
</organism>
<feature type="signal peptide" evidence="2">
    <location>
        <begin position="1"/>
        <end position="32"/>
    </location>
</feature>
<evidence type="ECO:0000313" key="4">
    <source>
        <dbReference type="EMBL" id="MDA3968390.1"/>
    </source>
</evidence>
<dbReference type="PROSITE" id="PS51208">
    <property type="entry name" value="AUTOTRANSPORTER"/>
    <property type="match status" value="1"/>
</dbReference>
<feature type="chain" id="PRO_5045092982" description="Autotransporter domain-containing protein" evidence="2">
    <location>
        <begin position="33"/>
        <end position="1405"/>
    </location>
</feature>
<feature type="domain" description="Autotransporter" evidence="3">
    <location>
        <begin position="1133"/>
        <end position="1405"/>
    </location>
</feature>
<feature type="region of interest" description="Disordered" evidence="1">
    <location>
        <begin position="883"/>
        <end position="910"/>
    </location>
</feature>
<dbReference type="Proteomes" id="UP001210261">
    <property type="component" value="Unassembled WGS sequence"/>
</dbReference>
<protein>
    <recommendedName>
        <fullName evidence="3">Autotransporter domain-containing protein</fullName>
    </recommendedName>
</protein>
<dbReference type="SMART" id="SM00869">
    <property type="entry name" value="Autotransporter"/>
    <property type="match status" value="1"/>
</dbReference>
<dbReference type="Gene3D" id="2.40.128.130">
    <property type="entry name" value="Autotransporter beta-domain"/>
    <property type="match status" value="1"/>
</dbReference>
<reference evidence="4 5" key="1">
    <citation type="submission" date="2023-01" db="EMBL/GenBank/DDBJ databases">
        <title>Description of Helicobacter ibis sp. nov. isolated from faecal droppings of black-faced ibis (Theristicus melanopis).</title>
        <authorList>
            <person name="Lopez-Cantillo M."/>
            <person name="Vidal-Veuthey B."/>
            <person name="Mella A."/>
            <person name="De La Haba R."/>
            <person name="Collado L."/>
        </authorList>
    </citation>
    <scope>NUCLEOTIDE SEQUENCE [LARGE SCALE GENOMIC DNA]</scope>
    <source>
        <strain evidence="4 5">A82</strain>
    </source>
</reference>
<comment type="caution">
    <text evidence="4">The sequence shown here is derived from an EMBL/GenBank/DDBJ whole genome shotgun (WGS) entry which is preliminary data.</text>
</comment>
<dbReference type="Pfam" id="PF03797">
    <property type="entry name" value="Autotransporter"/>
    <property type="match status" value="1"/>
</dbReference>
<gene>
    <name evidence="4" type="ORF">PF021_01725</name>
</gene>
<keyword evidence="5" id="KW-1185">Reference proteome</keyword>
<evidence type="ECO:0000313" key="5">
    <source>
        <dbReference type="Proteomes" id="UP001210261"/>
    </source>
</evidence>
<dbReference type="InterPro" id="IPR036709">
    <property type="entry name" value="Autotransporte_beta_dom_sf"/>
</dbReference>
<accession>A0ABT4VCG3</accession>
<proteinExistence type="predicted"/>
<evidence type="ECO:0000256" key="1">
    <source>
        <dbReference type="SAM" id="MobiDB-lite"/>
    </source>
</evidence>
<sequence length="1405" mass="143962">MKKKTNKKFTASKKSLVLSLACVSVLATVANAEISGLDQSGADKSSVKGDQNLVINEQISGSLLDLNGFSGGGDKNVTINFDITNGIINGKGSSNLQGTITNNATIGKGADFGNITFSGGGATISNNGTIDGNMTFGKLNVSGSASATGAIINSGTISGNLIIKSVNVNANIKASGSGISVTNGGAITGGVDIGKIDVNVSGGALGGDFVFENTAEGTIGNGVKLGAIDIKALSGGDAEVSIKNAGNITGGISLNDNVLVQSSGGMAASSGSAVFLVQNTGNLDSLNINGSLFADKAGKITIENNSGTIGDFIIGKGSTINTGVSGSISITNSGSIANWINNGSIKESGAGSVTLSNNGSIEMLTNNGSISTSKGFENFGNINNFTNSKTGSISKITNADASANAYIGTLNNAGKITTIVNGDTSLYGTINTLVNTGSIGSGANTSGGVTNNAGSVINTIANYGNIIDGKDFSGANAAIYNVGVVGTIINSNKFITESPDGSGSTTTSTNAKIGYIVSDNRGGSGASIGLIDNQGGTIDGIINKESSITTIKNTGTINSIIATGSATNNAAFGTIANLDTGAISSLALSGGATITSVVNEGVIGNKNAQNATSDAISMKSGANSIASLINTGSINGNINLSSDKGGNNTITTLDNSGKITGKIILATGNASTSAIASIATLTNYDTGSIGEILVGNNGSGGHIGTLNNYGTIVNGITIANDSGSIVNLNNYSTLGNVDTGKVGLTNNNTIDNLRNYETGSIVYAGTGTIDKLLDNKGTIALAKGTSNAINLADGARVTNTGKIIGSQDGVSIFSTMGAISINNTGSVDVRNYKQSQIHLSGAGASANIEAWKLTLNESTSTFNNTPGYTYRVSDERYLSGTFIPAEVTPPTDGSGGNTESGDNTGATNPKGKWVFTTIGSGANTDTNKMNANSHIYVSKDENGKFENVNFLDKSIVLDLSNQGFEIGQVYNMDNLVYGVDNNGLLTGIGSAEWTIKDNGSGNGTLVYELDSGASSVNGGRGLTSANLAIQDDLYTISDTFIDTITSENGDGKRVRGFSIGVDVANGAGALLAQGLTNVSARRSLFIDSITSTAIQATIDQTSRTQQVSYNDSDVNFENLAKYAQISTDAYSATSNRDTYFYAIPYYTADSMDLQGGFENLKGNTYGLVAGAQKNLYDAGIVGIFFGFESGSYDTSARFTSYNQDDLTFYGGLNYYKVLGGTESREYYVKAIAKAALISSDVSRSTTAGSGTGDASVDSANFGAGADLGINFYLTDAHVISPEIGISYDRLNTDSFVIGNQYYEESDANLLQGKIGFNWLAQWSPVFSTNFGAGIKNNFTGDIDTAVRIDNNHISQTVDLPSTYQYVQGGLSYMITNNIEVSLNYNGNYSSDTSSHSGLLRLGMWW</sequence>
<dbReference type="EMBL" id="JAQHXR010000001">
    <property type="protein sequence ID" value="MDA3968390.1"/>
    <property type="molecule type" value="Genomic_DNA"/>
</dbReference>
<dbReference type="InterPro" id="IPR005546">
    <property type="entry name" value="Autotransporte_beta"/>
</dbReference>